<dbReference type="InterPro" id="IPR049980">
    <property type="entry name" value="LTA4H_cat"/>
</dbReference>
<comment type="caution">
    <text evidence="15">The sequence shown here is derived from an EMBL/GenBank/DDBJ whole genome shotgun (WGS) entry which is preliminary data.</text>
</comment>
<feature type="active site" description="Proton donor" evidence="12">
    <location>
        <position position="404"/>
    </location>
</feature>
<keyword evidence="11" id="KW-0482">Metalloprotease</keyword>
<feature type="binding site" evidence="13">
    <location>
        <position position="318"/>
    </location>
    <ligand>
        <name>Zn(2+)</name>
        <dbReference type="ChEBI" id="CHEBI:29105"/>
        <note>catalytic</note>
    </ligand>
</feature>
<dbReference type="InterPro" id="IPR027268">
    <property type="entry name" value="Peptidase_M4/M1_CTD_sf"/>
</dbReference>
<dbReference type="EC" id="3.4.11.2" evidence="4"/>
<keyword evidence="9 15" id="KW-0378">Hydrolase</keyword>
<evidence type="ECO:0000256" key="7">
    <source>
        <dbReference type="ARBA" id="ARBA00022670"/>
    </source>
</evidence>
<comment type="similarity">
    <text evidence="3">Belongs to the peptidase M1 family.</text>
</comment>
<dbReference type="AlphaFoldDB" id="A0A4R2F681"/>
<dbReference type="InterPro" id="IPR001930">
    <property type="entry name" value="Peptidase_M1"/>
</dbReference>
<dbReference type="InterPro" id="IPR045357">
    <property type="entry name" value="Aminopeptidase_N-like_N"/>
</dbReference>
<dbReference type="GO" id="GO:0016285">
    <property type="term" value="F:alanyl aminopeptidase activity"/>
    <property type="evidence" value="ECO:0007669"/>
    <property type="project" value="UniProtKB-EC"/>
</dbReference>
<dbReference type="PANTHER" id="PTHR45726:SF3">
    <property type="entry name" value="LEUKOTRIENE A-4 HYDROLASE"/>
    <property type="match status" value="1"/>
</dbReference>
<evidence type="ECO:0000256" key="6">
    <source>
        <dbReference type="ARBA" id="ARBA00022490"/>
    </source>
</evidence>
<organism evidence="15 16">
    <name type="scientific">Shewanella fodinae</name>
    <dbReference type="NCBI Taxonomy" id="552357"/>
    <lineage>
        <taxon>Bacteria</taxon>
        <taxon>Pseudomonadati</taxon>
        <taxon>Pseudomonadota</taxon>
        <taxon>Gammaproteobacteria</taxon>
        <taxon>Alteromonadales</taxon>
        <taxon>Shewanellaceae</taxon>
        <taxon>Shewanella</taxon>
    </lineage>
</organism>
<evidence type="ECO:0000256" key="13">
    <source>
        <dbReference type="PIRSR" id="PIRSR634015-3"/>
    </source>
</evidence>
<proteinExistence type="inferred from homology"/>
<dbReference type="InterPro" id="IPR038502">
    <property type="entry name" value="M1_LTA-4_hydro/amino_C_sf"/>
</dbReference>
<feature type="domain" description="Peptidase M1 leukotriene A4 hydrolase/aminopeptidase C-terminal" evidence="14">
    <location>
        <begin position="483"/>
        <end position="625"/>
    </location>
</feature>
<evidence type="ECO:0000256" key="3">
    <source>
        <dbReference type="ARBA" id="ARBA00010136"/>
    </source>
</evidence>
<dbReference type="InterPro" id="IPR015211">
    <property type="entry name" value="Peptidase_M1_C"/>
</dbReference>
<dbReference type="InterPro" id="IPR014782">
    <property type="entry name" value="Peptidase_M1_dom"/>
</dbReference>
<evidence type="ECO:0000313" key="16">
    <source>
        <dbReference type="Proteomes" id="UP000294832"/>
    </source>
</evidence>
<keyword evidence="7" id="KW-0645">Protease</keyword>
<dbReference type="SUPFAM" id="SSF55486">
    <property type="entry name" value="Metalloproteases ('zincins'), catalytic domain"/>
    <property type="match status" value="1"/>
</dbReference>
<dbReference type="Gene3D" id="3.30.2010.30">
    <property type="match status" value="1"/>
</dbReference>
<dbReference type="Pfam" id="PF17900">
    <property type="entry name" value="Peptidase_M1_N"/>
    <property type="match status" value="1"/>
</dbReference>
<dbReference type="GO" id="GO:0008237">
    <property type="term" value="F:metallopeptidase activity"/>
    <property type="evidence" value="ECO:0007669"/>
    <property type="project" value="UniProtKB-KW"/>
</dbReference>
<comment type="catalytic activity">
    <reaction evidence="1">
        <text>Release of an N-terminal amino acid, Xaa-|-Yaa- from a peptide, amide or arylamide. Xaa is preferably Ala, but may be most amino acids including Pro (slow action). When a terminal hydrophobic residue is followed by a prolyl residue, the two may be released as an intact Xaa-Pro dipeptide.</text>
        <dbReference type="EC" id="3.4.11.2"/>
    </reaction>
</comment>
<dbReference type="PRINTS" id="PR00756">
    <property type="entry name" value="ALADIPTASE"/>
</dbReference>
<keyword evidence="8 13" id="KW-0479">Metal-binding</keyword>
<dbReference type="SUPFAM" id="SSF48371">
    <property type="entry name" value="ARM repeat"/>
    <property type="match status" value="1"/>
</dbReference>
<comment type="subcellular location">
    <subcellularLocation>
        <location evidence="2">Cytoplasm</location>
    </subcellularLocation>
</comment>
<dbReference type="SUPFAM" id="SSF63737">
    <property type="entry name" value="Leukotriene A4 hydrolase N-terminal domain"/>
    <property type="match status" value="1"/>
</dbReference>
<evidence type="ECO:0000256" key="10">
    <source>
        <dbReference type="ARBA" id="ARBA00022833"/>
    </source>
</evidence>
<evidence type="ECO:0000256" key="4">
    <source>
        <dbReference type="ARBA" id="ARBA00012564"/>
    </source>
</evidence>
<sequence>MIYKESALLLIPILRRLGAILTLLLFVTPFARAVTDSFSYANIQDVQTKHIDLQLTLDFDHRQILGVTTLTLHWSKPGASLVLDSRDLTITNVEGLDLQGRWQPLAYTLAAKDPVLGQKLTIDTNKLKPLKVRISHASAAAASGLQWLTAAQTLGKQQPFMFSQNEAIHARSWLPLQDTPSIRASYNATVTAPKGLTVLMSADRHPVSDTVTRFEMPQAIPSYLIAISAGNLAFAAFDARSGVWAEPEQLKQAQYEFVDTPKMISTVEQRYGRYRWGRYDLLILPPSFPFGGMENPKLSFITPTVIAGDRSLVSVIAHELAHSWSGNLVTNASWQDLWLNEGFTSYVENRVVEDLYGSERAKMELAIAYGELQKELPTLPEALTALHADLKDSDPDTAFSGIPYTKGQLFLLFLEQKFGRKHFDTFVKQYFAHFAFGSIDTNSFEQYLQQHLLALYPNVVSQQQIHTWLYGTGLPEFAPVPQSDAFKVVDAARNAWLSGTPLAQLATQQWNAQQWLHFLQQMPAATSQQPLTSAQLQALDKQFNFSTTGNDEIAFSWFSLALDYNDFAVKPALGQYLQRIGRLRLVLPLYEKLAKSPEKAWAAGIFSQAKSAYHPLTSSSIAPLFQ</sequence>
<dbReference type="EMBL" id="SLWF01000027">
    <property type="protein sequence ID" value="TCN81057.1"/>
    <property type="molecule type" value="Genomic_DNA"/>
</dbReference>
<dbReference type="Gene3D" id="1.25.40.320">
    <property type="entry name" value="Peptidase M1, leukotriene A4 hydrolase/aminopeptidase C-terminal domain"/>
    <property type="match status" value="1"/>
</dbReference>
<evidence type="ECO:0000256" key="11">
    <source>
        <dbReference type="ARBA" id="ARBA00023049"/>
    </source>
</evidence>
<dbReference type="Gene3D" id="2.60.40.1730">
    <property type="entry name" value="tricorn interacting facor f3 domain"/>
    <property type="match status" value="1"/>
</dbReference>
<feature type="active site" description="Proton acceptor" evidence="12">
    <location>
        <position position="319"/>
    </location>
</feature>
<evidence type="ECO:0000256" key="12">
    <source>
        <dbReference type="PIRSR" id="PIRSR634015-1"/>
    </source>
</evidence>
<evidence type="ECO:0000313" key="15">
    <source>
        <dbReference type="EMBL" id="TCN81057.1"/>
    </source>
</evidence>
<reference evidence="15 16" key="1">
    <citation type="submission" date="2019-03" db="EMBL/GenBank/DDBJ databases">
        <title>Freshwater and sediment microbial communities from various areas in North America, analyzing microbe dynamics in response to fracking.</title>
        <authorList>
            <person name="Lamendella R."/>
        </authorList>
    </citation>
    <scope>NUCLEOTIDE SEQUENCE [LARGE SCALE GENOMIC DNA]</scope>
    <source>
        <strain evidence="15 16">74A</strain>
    </source>
</reference>
<evidence type="ECO:0000259" key="14">
    <source>
        <dbReference type="SMART" id="SM01263"/>
    </source>
</evidence>
<keyword evidence="16" id="KW-1185">Reference proteome</keyword>
<evidence type="ECO:0000256" key="8">
    <source>
        <dbReference type="ARBA" id="ARBA00022723"/>
    </source>
</evidence>
<feature type="binding site" evidence="13">
    <location>
        <position position="341"/>
    </location>
    <ligand>
        <name>Zn(2+)</name>
        <dbReference type="ChEBI" id="CHEBI:29105"/>
        <note>catalytic</note>
    </ligand>
</feature>
<dbReference type="Proteomes" id="UP000294832">
    <property type="component" value="Unassembled WGS sequence"/>
</dbReference>
<dbReference type="RefSeq" id="WP_133039984.1">
    <property type="nucleotide sequence ID" value="NZ_SLWF01000027.1"/>
</dbReference>
<dbReference type="GO" id="GO:0006508">
    <property type="term" value="P:proteolysis"/>
    <property type="evidence" value="ECO:0007669"/>
    <property type="project" value="UniProtKB-KW"/>
</dbReference>
<dbReference type="InterPro" id="IPR034015">
    <property type="entry name" value="M1_LTA4H"/>
</dbReference>
<keyword evidence="10 13" id="KW-0862">Zinc</keyword>
<feature type="binding site" evidence="13">
    <location>
        <position position="322"/>
    </location>
    <ligand>
        <name>Zn(2+)</name>
        <dbReference type="ChEBI" id="CHEBI:29105"/>
        <note>catalytic</note>
    </ligand>
</feature>
<accession>A0A4R2F681</accession>
<evidence type="ECO:0000256" key="1">
    <source>
        <dbReference type="ARBA" id="ARBA00000098"/>
    </source>
</evidence>
<dbReference type="Gene3D" id="1.10.390.10">
    <property type="entry name" value="Neutral Protease Domain 2"/>
    <property type="match status" value="1"/>
</dbReference>
<dbReference type="PANTHER" id="PTHR45726">
    <property type="entry name" value="LEUKOTRIENE A-4 HYDROLASE"/>
    <property type="match status" value="1"/>
</dbReference>
<evidence type="ECO:0000256" key="2">
    <source>
        <dbReference type="ARBA" id="ARBA00004496"/>
    </source>
</evidence>
<protein>
    <recommendedName>
        <fullName evidence="5">Aminopeptidase N</fullName>
        <ecNumber evidence="4">3.4.11.2</ecNumber>
    </recommendedName>
</protein>
<gene>
    <name evidence="15" type="ORF">EDC91_12726</name>
</gene>
<evidence type="ECO:0000256" key="9">
    <source>
        <dbReference type="ARBA" id="ARBA00022801"/>
    </source>
</evidence>
<dbReference type="InterPro" id="IPR016024">
    <property type="entry name" value="ARM-type_fold"/>
</dbReference>
<dbReference type="FunFam" id="3.30.2010.30:FF:000001">
    <property type="entry name" value="Leukotriene A(4) hydrolase"/>
    <property type="match status" value="1"/>
</dbReference>
<comment type="cofactor">
    <cofactor evidence="13">
        <name>Zn(2+)</name>
        <dbReference type="ChEBI" id="CHEBI:29105"/>
    </cofactor>
    <text evidence="13">Binds 1 zinc ion per subunit.</text>
</comment>
<dbReference type="Pfam" id="PF09127">
    <property type="entry name" value="Leuk-A4-hydro_C"/>
    <property type="match status" value="1"/>
</dbReference>
<dbReference type="GO" id="GO:0005737">
    <property type="term" value="C:cytoplasm"/>
    <property type="evidence" value="ECO:0007669"/>
    <property type="project" value="UniProtKB-SubCell"/>
</dbReference>
<evidence type="ECO:0000256" key="5">
    <source>
        <dbReference type="ARBA" id="ARBA00015611"/>
    </source>
</evidence>
<dbReference type="OrthoDB" id="100605at2"/>
<dbReference type="GO" id="GO:0008270">
    <property type="term" value="F:zinc ion binding"/>
    <property type="evidence" value="ECO:0007669"/>
    <property type="project" value="InterPro"/>
</dbReference>
<dbReference type="SMART" id="SM01263">
    <property type="entry name" value="Leuk-A4-hydro_C"/>
    <property type="match status" value="1"/>
</dbReference>
<keyword evidence="6" id="KW-0963">Cytoplasm</keyword>
<dbReference type="InterPro" id="IPR042097">
    <property type="entry name" value="Aminopeptidase_N-like_N_sf"/>
</dbReference>
<name>A0A4R2F681_9GAMM</name>
<dbReference type="Pfam" id="PF01433">
    <property type="entry name" value="Peptidase_M1"/>
    <property type="match status" value="1"/>
</dbReference>
<dbReference type="CDD" id="cd09599">
    <property type="entry name" value="M1_LTA4H"/>
    <property type="match status" value="1"/>
</dbReference>